<dbReference type="EMBL" id="VFOF01000001">
    <property type="protein sequence ID" value="TQL18087.1"/>
    <property type="molecule type" value="Genomic_DNA"/>
</dbReference>
<dbReference type="GO" id="GO:0008967">
    <property type="term" value="F:phosphoglycolate phosphatase activity"/>
    <property type="evidence" value="ECO:0007669"/>
    <property type="project" value="UniProtKB-EC"/>
</dbReference>
<evidence type="ECO:0000256" key="4">
    <source>
        <dbReference type="ARBA" id="ARBA00013078"/>
    </source>
</evidence>
<dbReference type="PANTHER" id="PTHR43434">
    <property type="entry name" value="PHOSPHOGLYCOLATE PHOSPHATASE"/>
    <property type="match status" value="1"/>
</dbReference>
<dbReference type="GO" id="GO:0006281">
    <property type="term" value="P:DNA repair"/>
    <property type="evidence" value="ECO:0007669"/>
    <property type="project" value="TreeGrafter"/>
</dbReference>
<dbReference type="RefSeq" id="WP_141920523.1">
    <property type="nucleotide sequence ID" value="NZ_VFOF01000001.1"/>
</dbReference>
<name>A0A542W3E0_ZYMMB</name>
<protein>
    <recommendedName>
        <fullName evidence="4">phosphoglycolate phosphatase</fullName>
        <ecNumber evidence="4">3.1.3.18</ecNumber>
    </recommendedName>
</protein>
<gene>
    <name evidence="5" type="ORF">FBY58_1703</name>
</gene>
<evidence type="ECO:0000256" key="1">
    <source>
        <dbReference type="ARBA" id="ARBA00000830"/>
    </source>
</evidence>
<dbReference type="Proteomes" id="UP000316887">
    <property type="component" value="Unassembled WGS sequence"/>
</dbReference>
<dbReference type="Gene3D" id="3.40.50.1000">
    <property type="entry name" value="HAD superfamily/HAD-like"/>
    <property type="match status" value="1"/>
</dbReference>
<evidence type="ECO:0000256" key="2">
    <source>
        <dbReference type="ARBA" id="ARBA00004818"/>
    </source>
</evidence>
<dbReference type="SFLD" id="SFLDS00003">
    <property type="entry name" value="Haloacid_Dehalogenase"/>
    <property type="match status" value="1"/>
</dbReference>
<accession>A0A542W3E0</accession>
<dbReference type="Gene3D" id="1.10.150.240">
    <property type="entry name" value="Putative phosphatase, domain 2"/>
    <property type="match status" value="1"/>
</dbReference>
<dbReference type="InterPro" id="IPR023198">
    <property type="entry name" value="PGP-like_dom2"/>
</dbReference>
<sequence>MTFDLLFDLDGTLVDTVYVTSDVLNEMLQKRGSQRVIKPEETRPLVTLGGEAMIAGLFGDDCIDALADVTEYRRLCLGRDTDDNSLFPGVRKGIERLHALGMKMAICSNKPQNMVEKIMSDLGFDKYMTAMVGARPKLPRKPDPALLNIALDEMKGEQKNCWFIGDGETDQEASALLGIPFVFASYGYGTPISDFPIEVSCPDFTSITDFLEKKLNA</sequence>
<dbReference type="SUPFAM" id="SSF56784">
    <property type="entry name" value="HAD-like"/>
    <property type="match status" value="1"/>
</dbReference>
<dbReference type="PANTHER" id="PTHR43434:SF1">
    <property type="entry name" value="PHOSPHOGLYCOLATE PHOSPHATASE"/>
    <property type="match status" value="1"/>
</dbReference>
<dbReference type="InterPro" id="IPR041492">
    <property type="entry name" value="HAD_2"/>
</dbReference>
<dbReference type="Pfam" id="PF13419">
    <property type="entry name" value="HAD_2"/>
    <property type="match status" value="1"/>
</dbReference>
<comment type="caution">
    <text evidence="5">The sequence shown here is derived from an EMBL/GenBank/DDBJ whole genome shotgun (WGS) entry which is preliminary data.</text>
</comment>
<comment type="similarity">
    <text evidence="3">Belongs to the HAD-like hydrolase superfamily. CbbY/CbbZ/Gph/YieH family.</text>
</comment>
<comment type="catalytic activity">
    <reaction evidence="1">
        <text>2-phosphoglycolate + H2O = glycolate + phosphate</text>
        <dbReference type="Rhea" id="RHEA:14369"/>
        <dbReference type="ChEBI" id="CHEBI:15377"/>
        <dbReference type="ChEBI" id="CHEBI:29805"/>
        <dbReference type="ChEBI" id="CHEBI:43474"/>
        <dbReference type="ChEBI" id="CHEBI:58033"/>
        <dbReference type="EC" id="3.1.3.18"/>
    </reaction>
</comment>
<dbReference type="EC" id="3.1.3.18" evidence="4"/>
<evidence type="ECO:0000313" key="5">
    <source>
        <dbReference type="EMBL" id="TQL18087.1"/>
    </source>
</evidence>
<dbReference type="OrthoDB" id="9793014at2"/>
<reference evidence="5 6" key="1">
    <citation type="submission" date="2019-06" db="EMBL/GenBank/DDBJ databases">
        <title>Genome sequencing of Zymomonas mobilis strains for genetic engineering and biofuel applications.</title>
        <authorList>
            <person name="Teravest M."/>
        </authorList>
    </citation>
    <scope>NUCLEOTIDE SEQUENCE [LARGE SCALE GENOMIC DNA]</scope>
    <source>
        <strain evidence="5 6">AN0101</strain>
    </source>
</reference>
<organism evidence="5 6">
    <name type="scientific">Zymomonas mobilis</name>
    <dbReference type="NCBI Taxonomy" id="542"/>
    <lineage>
        <taxon>Bacteria</taxon>
        <taxon>Pseudomonadati</taxon>
        <taxon>Pseudomonadota</taxon>
        <taxon>Alphaproteobacteria</taxon>
        <taxon>Sphingomonadales</taxon>
        <taxon>Zymomonadaceae</taxon>
        <taxon>Zymomonas</taxon>
    </lineage>
</organism>
<comment type="pathway">
    <text evidence="2">Organic acid metabolism; glycolate biosynthesis; glycolate from 2-phosphoglycolate: step 1/1.</text>
</comment>
<dbReference type="InterPro" id="IPR050155">
    <property type="entry name" value="HAD-like_hydrolase_sf"/>
</dbReference>
<proteinExistence type="inferred from homology"/>
<evidence type="ECO:0000313" key="6">
    <source>
        <dbReference type="Proteomes" id="UP000316887"/>
    </source>
</evidence>
<dbReference type="SFLD" id="SFLDG01129">
    <property type="entry name" value="C1.5:_HAD__Beta-PGM__Phosphata"/>
    <property type="match status" value="1"/>
</dbReference>
<dbReference type="InterPro" id="IPR036412">
    <property type="entry name" value="HAD-like_sf"/>
</dbReference>
<evidence type="ECO:0000256" key="3">
    <source>
        <dbReference type="ARBA" id="ARBA00006171"/>
    </source>
</evidence>
<dbReference type="InterPro" id="IPR023214">
    <property type="entry name" value="HAD_sf"/>
</dbReference>
<dbReference type="AlphaFoldDB" id="A0A542W3E0"/>
<dbReference type="GO" id="GO:0005829">
    <property type="term" value="C:cytosol"/>
    <property type="evidence" value="ECO:0007669"/>
    <property type="project" value="TreeGrafter"/>
</dbReference>